<organism evidence="2 3">
    <name type="scientific">Dovyalis caffra</name>
    <dbReference type="NCBI Taxonomy" id="77055"/>
    <lineage>
        <taxon>Eukaryota</taxon>
        <taxon>Viridiplantae</taxon>
        <taxon>Streptophyta</taxon>
        <taxon>Embryophyta</taxon>
        <taxon>Tracheophyta</taxon>
        <taxon>Spermatophyta</taxon>
        <taxon>Magnoliopsida</taxon>
        <taxon>eudicotyledons</taxon>
        <taxon>Gunneridae</taxon>
        <taxon>Pentapetalae</taxon>
        <taxon>rosids</taxon>
        <taxon>fabids</taxon>
        <taxon>Malpighiales</taxon>
        <taxon>Salicaceae</taxon>
        <taxon>Flacourtieae</taxon>
        <taxon>Dovyalis</taxon>
    </lineage>
</organism>
<dbReference type="Proteomes" id="UP001314170">
    <property type="component" value="Unassembled WGS sequence"/>
</dbReference>
<accession>A0AAV1R2F8</accession>
<evidence type="ECO:0000313" key="2">
    <source>
        <dbReference type="EMBL" id="CAK7328093.1"/>
    </source>
</evidence>
<protein>
    <submittedName>
        <fullName evidence="2">Uncharacterized protein</fullName>
    </submittedName>
</protein>
<gene>
    <name evidence="2" type="ORF">DCAF_LOCUS5812</name>
</gene>
<evidence type="ECO:0000313" key="3">
    <source>
        <dbReference type="Proteomes" id="UP001314170"/>
    </source>
</evidence>
<name>A0AAV1R2F8_9ROSI</name>
<evidence type="ECO:0000256" key="1">
    <source>
        <dbReference type="SAM" id="MobiDB-lite"/>
    </source>
</evidence>
<comment type="caution">
    <text evidence="2">The sequence shown here is derived from an EMBL/GenBank/DDBJ whole genome shotgun (WGS) entry which is preliminary data.</text>
</comment>
<reference evidence="2 3" key="1">
    <citation type="submission" date="2024-01" db="EMBL/GenBank/DDBJ databases">
        <authorList>
            <person name="Waweru B."/>
        </authorList>
    </citation>
    <scope>NUCLEOTIDE SEQUENCE [LARGE SCALE GENOMIC DNA]</scope>
</reference>
<keyword evidence="3" id="KW-1185">Reference proteome</keyword>
<proteinExistence type="predicted"/>
<feature type="region of interest" description="Disordered" evidence="1">
    <location>
        <begin position="1"/>
        <end position="25"/>
    </location>
</feature>
<dbReference type="EMBL" id="CAWUPB010000893">
    <property type="protein sequence ID" value="CAK7328093.1"/>
    <property type="molecule type" value="Genomic_DNA"/>
</dbReference>
<dbReference type="AlphaFoldDB" id="A0AAV1R2F8"/>
<sequence length="59" mass="6485">MALAGGKRPTQRISKCKGIEQSSKLEGDRAHAMLEDYKVVRHMPWSRLAGGTTSTKAKD</sequence>